<accession>J3VTZ6</accession>
<keyword evidence="7" id="KW-0547">Nucleotide-binding</keyword>
<comment type="subcellular location">
    <subcellularLocation>
        <location evidence="1">Cytoplasm</location>
    </subcellularLocation>
</comment>
<keyword evidence="6" id="KW-0479">Metal-binding</keyword>
<dbReference type="GO" id="GO:0005737">
    <property type="term" value="C:cytoplasm"/>
    <property type="evidence" value="ECO:0007669"/>
    <property type="project" value="UniProtKB-SubCell"/>
</dbReference>
<dbReference type="GO" id="GO:0005524">
    <property type="term" value="F:ATP binding"/>
    <property type="evidence" value="ECO:0007669"/>
    <property type="project" value="UniProtKB-KW"/>
</dbReference>
<organism evidence="11 12">
    <name type="scientific">secondary endosymbiont of Heteropsylla cubana</name>
    <dbReference type="NCBI Taxonomy" id="134287"/>
    <lineage>
        <taxon>Bacteria</taxon>
        <taxon>Pseudomonadati</taxon>
        <taxon>Pseudomonadota</taxon>
        <taxon>Gammaproteobacteria</taxon>
        <taxon>Enterobacterales</taxon>
        <taxon>Enterobacteriaceae</taxon>
        <taxon>aphid secondary symbionts</taxon>
    </lineage>
</organism>
<dbReference type="GO" id="GO:0002949">
    <property type="term" value="P:tRNA threonylcarbamoyladenosine modification"/>
    <property type="evidence" value="ECO:0007669"/>
    <property type="project" value="InterPro"/>
</dbReference>
<evidence type="ECO:0000256" key="9">
    <source>
        <dbReference type="ARBA" id="ARBA00022842"/>
    </source>
</evidence>
<evidence type="ECO:0000256" key="2">
    <source>
        <dbReference type="ARBA" id="ARBA00007599"/>
    </source>
</evidence>
<evidence type="ECO:0000256" key="5">
    <source>
        <dbReference type="ARBA" id="ARBA00022694"/>
    </source>
</evidence>
<evidence type="ECO:0000256" key="4">
    <source>
        <dbReference type="ARBA" id="ARBA00022490"/>
    </source>
</evidence>
<evidence type="ECO:0000313" key="11">
    <source>
        <dbReference type="EMBL" id="AFP85541.1"/>
    </source>
</evidence>
<evidence type="ECO:0000256" key="6">
    <source>
        <dbReference type="ARBA" id="ARBA00022723"/>
    </source>
</evidence>
<keyword evidence="9" id="KW-0460">Magnesium</keyword>
<dbReference type="Pfam" id="PF02367">
    <property type="entry name" value="TsaE"/>
    <property type="match status" value="1"/>
</dbReference>
<reference evidence="11 12" key="1">
    <citation type="journal article" date="2012" name="Mol. Biol. Evol.">
        <title>Genome reduction and co-evolution between the primary and secondary bacterial symbionts of psyllids.</title>
        <authorList>
            <person name="Sloan D.B."/>
            <person name="Moran N.A."/>
        </authorList>
    </citation>
    <scope>NUCLEOTIDE SEQUENCE [LARGE SCALE GENOMIC DNA]</scope>
    <source>
        <strain evidence="11">Hcub_S</strain>
    </source>
</reference>
<evidence type="ECO:0000256" key="8">
    <source>
        <dbReference type="ARBA" id="ARBA00022840"/>
    </source>
</evidence>
<dbReference type="PANTHER" id="PTHR33540">
    <property type="entry name" value="TRNA THREONYLCARBAMOYLADENOSINE BIOSYNTHESIS PROTEIN TSAE"/>
    <property type="match status" value="1"/>
</dbReference>
<dbReference type="HOGENOM" id="CLU_087829_2_2_6"/>
<dbReference type="AlphaFoldDB" id="J3VTZ6"/>
<keyword evidence="5" id="KW-0819">tRNA processing</keyword>
<protein>
    <recommendedName>
        <fullName evidence="3">tRNA threonylcarbamoyladenosine biosynthesis protein TsaE</fullName>
    </recommendedName>
    <alternativeName>
        <fullName evidence="10">t(6)A37 threonylcarbamoyladenosine biosynthesis protein TsaE</fullName>
    </alternativeName>
</protein>
<dbReference type="PANTHER" id="PTHR33540:SF2">
    <property type="entry name" value="TRNA THREONYLCARBAMOYLADENOSINE BIOSYNTHESIS PROTEIN TSAE"/>
    <property type="match status" value="1"/>
</dbReference>
<dbReference type="InterPro" id="IPR003442">
    <property type="entry name" value="T6A_TsaE"/>
</dbReference>
<dbReference type="STRING" id="134287.A35E_00231"/>
<keyword evidence="8" id="KW-0067">ATP-binding</keyword>
<keyword evidence="12" id="KW-1185">Reference proteome</keyword>
<dbReference type="Gene3D" id="3.40.50.300">
    <property type="entry name" value="P-loop containing nucleotide triphosphate hydrolases"/>
    <property type="match status" value="1"/>
</dbReference>
<dbReference type="KEGG" id="sehc:A35E_00231"/>
<sequence length="162" mass="18399" precursor="true">MIKYIISLSNEKTTMRLGSAVAYSCQTTCSGCVIYLYGDLGSGKTTFCRGFLRALGHVGNVKSPTYTLIEPYTLLHWTVYHCDLYRLTTPEELDFLGIRDYFNHTALWLIEWPQRGNNNLPMADISITLQYYKNERQAETNALTSIGMQILTRLGPLKETLA</sequence>
<dbReference type="Proteomes" id="UP000003937">
    <property type="component" value="Chromosome"/>
</dbReference>
<keyword evidence="4" id="KW-0963">Cytoplasm</keyword>
<proteinExistence type="inferred from homology"/>
<dbReference type="GO" id="GO:0046872">
    <property type="term" value="F:metal ion binding"/>
    <property type="evidence" value="ECO:0007669"/>
    <property type="project" value="UniProtKB-KW"/>
</dbReference>
<dbReference type="InterPro" id="IPR027417">
    <property type="entry name" value="P-loop_NTPase"/>
</dbReference>
<dbReference type="EMBL" id="CP003547">
    <property type="protein sequence ID" value="AFP85541.1"/>
    <property type="molecule type" value="Genomic_DNA"/>
</dbReference>
<gene>
    <name evidence="11" type="ORF">A35E_00231</name>
</gene>
<evidence type="ECO:0000313" key="12">
    <source>
        <dbReference type="Proteomes" id="UP000003937"/>
    </source>
</evidence>
<dbReference type="RefSeq" id="WP_014888838.1">
    <property type="nucleotide sequence ID" value="NC_018420.1"/>
</dbReference>
<dbReference type="NCBIfam" id="TIGR00150">
    <property type="entry name" value="T6A_YjeE"/>
    <property type="match status" value="1"/>
</dbReference>
<dbReference type="PATRIC" id="fig|134287.3.peg.222"/>
<comment type="similarity">
    <text evidence="2">Belongs to the TsaE family.</text>
</comment>
<dbReference type="SUPFAM" id="SSF52540">
    <property type="entry name" value="P-loop containing nucleoside triphosphate hydrolases"/>
    <property type="match status" value="1"/>
</dbReference>
<evidence type="ECO:0000256" key="10">
    <source>
        <dbReference type="ARBA" id="ARBA00032441"/>
    </source>
</evidence>
<evidence type="ECO:0000256" key="3">
    <source>
        <dbReference type="ARBA" id="ARBA00019010"/>
    </source>
</evidence>
<evidence type="ECO:0000256" key="1">
    <source>
        <dbReference type="ARBA" id="ARBA00004496"/>
    </source>
</evidence>
<name>J3VTZ6_9ENTR</name>
<dbReference type="OrthoDB" id="9800307at2"/>
<evidence type="ECO:0000256" key="7">
    <source>
        <dbReference type="ARBA" id="ARBA00022741"/>
    </source>
</evidence>